<protein>
    <submittedName>
        <fullName evidence="1">Uncharacterized protein</fullName>
    </submittedName>
</protein>
<keyword evidence="2" id="KW-1185">Reference proteome</keyword>
<dbReference type="AlphaFoldDB" id="A0A6N7YT78"/>
<evidence type="ECO:0000313" key="1">
    <source>
        <dbReference type="EMBL" id="MTD55142.1"/>
    </source>
</evidence>
<comment type="caution">
    <text evidence="1">The sequence shown here is derived from an EMBL/GenBank/DDBJ whole genome shotgun (WGS) entry which is preliminary data.</text>
</comment>
<evidence type="ECO:0000313" key="2">
    <source>
        <dbReference type="Proteomes" id="UP000440096"/>
    </source>
</evidence>
<sequence>MMLATACMSSAPSPPPRPFLTAVLDTGATNTAQYGFQLADVTPAEISAVPPGQEALVWLGGYDNSTCTLSWSDAKVTALFAQFQLAKAPRTGAYFLADEPNSAGNCPSAPADLRARDRLVRSLDPDPRHFTLANIDDPAQFRAFAGSTDVIGTDPYPCLSGRACDWSLIPAYIEALRAAGVHRYVALLQAFGAGMYRWPTALELEHMIAQWQKSDWSGQLTFAWNYAGGRLTDHPDLLAVLQRLNTDPFFPFSPP</sequence>
<dbReference type="SUPFAM" id="SSF51445">
    <property type="entry name" value="(Trans)glycosidases"/>
    <property type="match status" value="1"/>
</dbReference>
<reference evidence="1 2" key="1">
    <citation type="submission" date="2019-11" db="EMBL/GenBank/DDBJ databases">
        <title>Draft genome of Amycolatopsis RM579.</title>
        <authorList>
            <person name="Duangmal K."/>
            <person name="Mingma R."/>
        </authorList>
    </citation>
    <scope>NUCLEOTIDE SEQUENCE [LARGE SCALE GENOMIC DNA]</scope>
    <source>
        <strain evidence="1 2">RM579</strain>
    </source>
</reference>
<dbReference type="OrthoDB" id="3817502at2"/>
<organism evidence="1 2">
    <name type="scientific">Amycolatopsis pithecellobii</name>
    <dbReference type="NCBI Taxonomy" id="664692"/>
    <lineage>
        <taxon>Bacteria</taxon>
        <taxon>Bacillati</taxon>
        <taxon>Actinomycetota</taxon>
        <taxon>Actinomycetes</taxon>
        <taxon>Pseudonocardiales</taxon>
        <taxon>Pseudonocardiaceae</taxon>
        <taxon>Amycolatopsis</taxon>
    </lineage>
</organism>
<dbReference type="RefSeq" id="WP_154757345.1">
    <property type="nucleotide sequence ID" value="NZ_WMBA01000018.1"/>
</dbReference>
<gene>
    <name evidence="1" type="ORF">GKO32_14290</name>
</gene>
<accession>A0A6N7YT78</accession>
<dbReference type="Proteomes" id="UP000440096">
    <property type="component" value="Unassembled WGS sequence"/>
</dbReference>
<proteinExistence type="predicted"/>
<dbReference type="InterPro" id="IPR017853">
    <property type="entry name" value="GH"/>
</dbReference>
<name>A0A6N7YT78_9PSEU</name>
<dbReference type="EMBL" id="WMBA01000018">
    <property type="protein sequence ID" value="MTD55142.1"/>
    <property type="molecule type" value="Genomic_DNA"/>
</dbReference>